<keyword evidence="4" id="KW-0472">Membrane</keyword>
<dbReference type="AlphaFoldDB" id="A0AAN7UX11"/>
<evidence type="ECO:0000313" key="6">
    <source>
        <dbReference type="Proteomes" id="UP001305414"/>
    </source>
</evidence>
<evidence type="ECO:0000256" key="4">
    <source>
        <dbReference type="ARBA" id="ARBA00023136"/>
    </source>
</evidence>
<evidence type="ECO:0000313" key="5">
    <source>
        <dbReference type="EMBL" id="KAK5633851.1"/>
    </source>
</evidence>
<evidence type="ECO:0000256" key="3">
    <source>
        <dbReference type="ARBA" id="ARBA00022989"/>
    </source>
</evidence>
<keyword evidence="3" id="KW-1133">Transmembrane helix</keyword>
<dbReference type="GO" id="GO:0043007">
    <property type="term" value="P:maintenance of rDNA"/>
    <property type="evidence" value="ECO:0007669"/>
    <property type="project" value="TreeGrafter"/>
</dbReference>
<dbReference type="Proteomes" id="UP001305414">
    <property type="component" value="Unassembled WGS sequence"/>
</dbReference>
<comment type="subcellular location">
    <subcellularLocation>
        <location evidence="1">Endomembrane system</location>
        <topology evidence="1">Multi-pass membrane protein</topology>
    </subcellularLocation>
</comment>
<dbReference type="PANTHER" id="PTHR28293">
    <property type="entry name" value="NUCLEAR RIM PROTEIN 1"/>
    <property type="match status" value="1"/>
</dbReference>
<dbReference type="GO" id="GO:0012505">
    <property type="term" value="C:endomembrane system"/>
    <property type="evidence" value="ECO:0007669"/>
    <property type="project" value="UniProtKB-SubCell"/>
</dbReference>
<name>A0AAN7UX11_9PEZI</name>
<dbReference type="GO" id="GO:0007096">
    <property type="term" value="P:regulation of exit from mitosis"/>
    <property type="evidence" value="ECO:0007669"/>
    <property type="project" value="TreeGrafter"/>
</dbReference>
<reference evidence="5 6" key="1">
    <citation type="submission" date="2023-10" db="EMBL/GenBank/DDBJ databases">
        <title>Draft genome sequence of Xylaria bambusicola isolate GMP-LS, the root and basal stem rot pathogen of sugarcane in Indonesia.</title>
        <authorList>
            <person name="Selvaraj P."/>
            <person name="Muralishankar V."/>
            <person name="Muruganantham S."/>
            <person name="Sp S."/>
            <person name="Haryani S."/>
            <person name="Lau K.J.X."/>
            <person name="Naqvi N.I."/>
        </authorList>
    </citation>
    <scope>NUCLEOTIDE SEQUENCE [LARGE SCALE GENOMIC DNA]</scope>
    <source>
        <strain evidence="5">GMP-LS</strain>
    </source>
</reference>
<gene>
    <name evidence="5" type="ORF">RRF57_009565</name>
</gene>
<protein>
    <submittedName>
        <fullName evidence="5">Uncharacterized protein</fullName>
    </submittedName>
</protein>
<dbReference type="InterPro" id="IPR018819">
    <property type="entry name" value="Nur1/Mug154"/>
</dbReference>
<dbReference type="EMBL" id="JAWHQM010000036">
    <property type="protein sequence ID" value="KAK5633851.1"/>
    <property type="molecule type" value="Genomic_DNA"/>
</dbReference>
<organism evidence="5 6">
    <name type="scientific">Xylaria bambusicola</name>
    <dbReference type="NCBI Taxonomy" id="326684"/>
    <lineage>
        <taxon>Eukaryota</taxon>
        <taxon>Fungi</taxon>
        <taxon>Dikarya</taxon>
        <taxon>Ascomycota</taxon>
        <taxon>Pezizomycotina</taxon>
        <taxon>Sordariomycetes</taxon>
        <taxon>Xylariomycetidae</taxon>
        <taxon>Xylariales</taxon>
        <taxon>Xylariaceae</taxon>
        <taxon>Xylaria</taxon>
    </lineage>
</organism>
<proteinExistence type="predicted"/>
<evidence type="ECO:0000256" key="1">
    <source>
        <dbReference type="ARBA" id="ARBA00004127"/>
    </source>
</evidence>
<keyword evidence="2" id="KW-0812">Transmembrane</keyword>
<accession>A0AAN7UX11</accession>
<sequence>MPRLVRKRPFMERVKAMLNPMDFLLWLSEEIETHDWSSKTVGTQLGLAMNFVFLLARANSGGARVADPVFEDGSSTSGWIAYLVSRKKGNAGVE</sequence>
<comment type="caution">
    <text evidence="5">The sequence shown here is derived from an EMBL/GenBank/DDBJ whole genome shotgun (WGS) entry which is preliminary data.</text>
</comment>
<dbReference type="PANTHER" id="PTHR28293:SF1">
    <property type="entry name" value="NUCLEAR RIM PROTEIN 1"/>
    <property type="match status" value="1"/>
</dbReference>
<keyword evidence="6" id="KW-1185">Reference proteome</keyword>
<evidence type="ECO:0000256" key="2">
    <source>
        <dbReference type="ARBA" id="ARBA00022692"/>
    </source>
</evidence>